<feature type="transmembrane region" description="Helical" evidence="1">
    <location>
        <begin position="12"/>
        <end position="34"/>
    </location>
</feature>
<keyword evidence="1" id="KW-0812">Transmembrane</keyword>
<reference evidence="3" key="1">
    <citation type="journal article" date="2019" name="Int. J. Syst. Evol. Microbiol.">
        <title>The Global Catalogue of Microorganisms (GCM) 10K type strain sequencing project: providing services to taxonomists for standard genome sequencing and annotation.</title>
        <authorList>
            <consortium name="The Broad Institute Genomics Platform"/>
            <consortium name="The Broad Institute Genome Sequencing Center for Infectious Disease"/>
            <person name="Wu L."/>
            <person name="Ma J."/>
        </authorList>
    </citation>
    <scope>NUCLEOTIDE SEQUENCE [LARGE SCALE GENOMIC DNA]</scope>
    <source>
        <strain evidence="3">CCUG 51308</strain>
    </source>
</reference>
<keyword evidence="1" id="KW-1133">Transmembrane helix</keyword>
<name>A0ABW2IKE0_9PROT</name>
<evidence type="ECO:0000313" key="2">
    <source>
        <dbReference type="EMBL" id="MFC7291457.1"/>
    </source>
</evidence>
<keyword evidence="3" id="KW-1185">Reference proteome</keyword>
<dbReference type="EMBL" id="JBHTBR010000004">
    <property type="protein sequence ID" value="MFC7291457.1"/>
    <property type="molecule type" value="Genomic_DNA"/>
</dbReference>
<evidence type="ECO:0000256" key="1">
    <source>
        <dbReference type="SAM" id="Phobius"/>
    </source>
</evidence>
<comment type="caution">
    <text evidence="2">The sequence shown here is derived from an EMBL/GenBank/DDBJ whole genome shotgun (WGS) entry which is preliminary data.</text>
</comment>
<protein>
    <submittedName>
        <fullName evidence="2">Uncharacterized protein</fullName>
    </submittedName>
</protein>
<sequence length="183" mass="20593">MLDIILTNGLKGALLGGGLGLVGLPLAYLFVQLVDNPARQMVKTNFVVNTTFVFGAVFFGVLVAVPYAFDGLIDLNTQHGFAIVFFTISMACLLCLYDASKRQIEWMDDGIMIQRWNSAQEFYTWKQITAIEWDPVLHIWRMHLNDDNAFAIHPLMTGASRFLEIAIDKSNLFTQGKYSHLRG</sequence>
<dbReference type="RefSeq" id="WP_382166687.1">
    <property type="nucleotide sequence ID" value="NZ_JBHTBR010000004.1"/>
</dbReference>
<organism evidence="2 3">
    <name type="scientific">Hirschia litorea</name>
    <dbReference type="NCBI Taxonomy" id="1199156"/>
    <lineage>
        <taxon>Bacteria</taxon>
        <taxon>Pseudomonadati</taxon>
        <taxon>Pseudomonadota</taxon>
        <taxon>Alphaproteobacteria</taxon>
        <taxon>Hyphomonadales</taxon>
        <taxon>Hyphomonadaceae</taxon>
        <taxon>Hirschia</taxon>
    </lineage>
</organism>
<feature type="transmembrane region" description="Helical" evidence="1">
    <location>
        <begin position="46"/>
        <end position="69"/>
    </location>
</feature>
<keyword evidence="1" id="KW-0472">Membrane</keyword>
<dbReference type="Proteomes" id="UP001596492">
    <property type="component" value="Unassembled WGS sequence"/>
</dbReference>
<gene>
    <name evidence="2" type="ORF">ACFQS8_07515</name>
</gene>
<accession>A0ABW2IKE0</accession>
<evidence type="ECO:0000313" key="3">
    <source>
        <dbReference type="Proteomes" id="UP001596492"/>
    </source>
</evidence>
<proteinExistence type="predicted"/>
<feature type="transmembrane region" description="Helical" evidence="1">
    <location>
        <begin position="81"/>
        <end position="99"/>
    </location>
</feature>